<dbReference type="PANTHER" id="PTHR12271">
    <property type="entry name" value="POLY A POLYMERASE CID PAP -RELATED"/>
    <property type="match status" value="1"/>
</dbReference>
<dbReference type="SUPFAM" id="SSF81631">
    <property type="entry name" value="PAP/OAS1 substrate-binding domain"/>
    <property type="match status" value="1"/>
</dbReference>
<evidence type="ECO:0000256" key="4">
    <source>
        <dbReference type="ARBA" id="ARBA00008593"/>
    </source>
</evidence>
<feature type="domain" description="Poly(A) RNA polymerase mitochondrial-like central palm" evidence="11">
    <location>
        <begin position="373"/>
        <end position="509"/>
    </location>
</feature>
<dbReference type="PANTHER" id="PTHR12271:SF40">
    <property type="entry name" value="POLY(A) RNA POLYMERASE GLD2"/>
    <property type="match status" value="1"/>
</dbReference>
<keyword evidence="8" id="KW-0479">Metal-binding</keyword>
<dbReference type="GO" id="GO:0010605">
    <property type="term" value="P:negative regulation of macromolecule metabolic process"/>
    <property type="evidence" value="ECO:0007669"/>
    <property type="project" value="UniProtKB-ARBA"/>
</dbReference>
<dbReference type="InterPro" id="IPR002058">
    <property type="entry name" value="PAP_assoc"/>
</dbReference>
<comment type="caution">
    <text evidence="12">The sequence shown here is derived from an EMBL/GenBank/DDBJ whole genome shotgun (WGS) entry which is preliminary data.</text>
</comment>
<evidence type="ECO:0000259" key="10">
    <source>
        <dbReference type="Pfam" id="PF03828"/>
    </source>
</evidence>
<keyword evidence="9" id="KW-0460">Magnesium</keyword>
<dbReference type="Pfam" id="PF22600">
    <property type="entry name" value="MTPAP-like_central"/>
    <property type="match status" value="1"/>
</dbReference>
<evidence type="ECO:0000256" key="3">
    <source>
        <dbReference type="ARBA" id="ARBA00004496"/>
    </source>
</evidence>
<comment type="cofactor">
    <cofactor evidence="2">
        <name>Mg(2+)</name>
        <dbReference type="ChEBI" id="CHEBI:18420"/>
    </cofactor>
</comment>
<reference evidence="12" key="1">
    <citation type="journal article" date="2020" name="Fungal Divers.">
        <title>Resolving the Mortierellaceae phylogeny through synthesis of multi-gene phylogenetics and phylogenomics.</title>
        <authorList>
            <person name="Vandepol N."/>
            <person name="Liber J."/>
            <person name="Desiro A."/>
            <person name="Na H."/>
            <person name="Kennedy M."/>
            <person name="Barry K."/>
            <person name="Grigoriev I.V."/>
            <person name="Miller A.N."/>
            <person name="O'Donnell K."/>
            <person name="Stajich J.E."/>
            <person name="Bonito G."/>
        </authorList>
    </citation>
    <scope>NUCLEOTIDE SEQUENCE</scope>
    <source>
        <strain evidence="12">NRRL 2769</strain>
    </source>
</reference>
<evidence type="ECO:0000256" key="5">
    <source>
        <dbReference type="ARBA" id="ARBA00012388"/>
    </source>
</evidence>
<comment type="subcellular location">
    <subcellularLocation>
        <location evidence="3">Cytoplasm</location>
    </subcellularLocation>
</comment>
<dbReference type="GO" id="GO:0005737">
    <property type="term" value="C:cytoplasm"/>
    <property type="evidence" value="ECO:0007669"/>
    <property type="project" value="UniProtKB-SubCell"/>
</dbReference>
<dbReference type="EMBL" id="JAAAID010000097">
    <property type="protein sequence ID" value="KAG0022599.1"/>
    <property type="molecule type" value="Genomic_DNA"/>
</dbReference>
<dbReference type="Pfam" id="PF03828">
    <property type="entry name" value="PAP_assoc"/>
    <property type="match status" value="1"/>
</dbReference>
<evidence type="ECO:0000256" key="7">
    <source>
        <dbReference type="ARBA" id="ARBA00022679"/>
    </source>
</evidence>
<dbReference type="Gene3D" id="1.10.1410.10">
    <property type="match status" value="1"/>
</dbReference>
<protein>
    <recommendedName>
        <fullName evidence="5">polynucleotide adenylyltransferase</fullName>
        <ecNumber evidence="5">2.7.7.19</ecNumber>
    </recommendedName>
</protein>
<evidence type="ECO:0000313" key="13">
    <source>
        <dbReference type="Proteomes" id="UP000703661"/>
    </source>
</evidence>
<accession>A0A9P6N3F6</accession>
<sequence>MSAHIANIPVALSSAEISAQIARDDGDFVGVLFDTILYERACYRLYELKKYDFPLRYDELSHDFTIAYRLCLDPKFLANRHTAAFSHLILHSKVMTPKGIRKWVLDHGGLYELFPADDTSFMDGGGDIEELDDDDFSDYDEVEQKMSPVRKNIGYNGPILSRRTQSYHNGPTSEGQSHRDGMANSYFAVYKHTQDMVAVIIAHLRKRLWHNNGSGGEIVDIRNMGVDGKGGQADKTTGETTDQPIPDVKGVKKYTRRFNGKRKRANYDKRMKDGATGFWREFLPRDPPTDYSDSEFEDQGNDVDTLTREGVDVAIEKLARVSLENFKGNPKRKIQWLPLQRSEVLYDSAGPNRELRLIELPTEDDDPTFYGRLTRDLLTKYKKLQPPAELIERHKMLKGILEGVISSTFPGEDLKVEAYGSFVSGLLMGNSDADFCINGPNIHDHDQLNDMNYLADILRTRGKMQNVIAIPDAMVPIVKFLDPQTNMECDLNTGNNLGVINSDLIRIYTTLDERVKPFLFMIKAICKAQGINDSKAGYLSSYAITWMGIVFLQQEGASGSPTWGWSPKAVLPKLQQQPFERMREITLRLNHNTKNVVTSNTSLINSNKSDMVHCRYDDNKDGKHTGVGHVNTKSLARLVIEFFEFFSRRFNFIETTIHAGRGQIAKKTNRELHQENSRLPAFRVVDPFLHHRNITGTCRGESLARVWRAFDHSYRMLSAGDLEGAMVNVE</sequence>
<name>A0A9P6N3F6_9FUNG</name>
<evidence type="ECO:0000313" key="12">
    <source>
        <dbReference type="EMBL" id="KAG0022599.1"/>
    </source>
</evidence>
<dbReference type="Gene3D" id="3.30.460.10">
    <property type="entry name" value="Beta Polymerase, domain 2"/>
    <property type="match status" value="1"/>
</dbReference>
<dbReference type="GO" id="GO:0031123">
    <property type="term" value="P:RNA 3'-end processing"/>
    <property type="evidence" value="ECO:0007669"/>
    <property type="project" value="TreeGrafter"/>
</dbReference>
<comment type="cofactor">
    <cofactor evidence="1">
        <name>Mn(2+)</name>
        <dbReference type="ChEBI" id="CHEBI:29035"/>
    </cofactor>
</comment>
<evidence type="ECO:0000259" key="11">
    <source>
        <dbReference type="Pfam" id="PF22600"/>
    </source>
</evidence>
<evidence type="ECO:0000256" key="8">
    <source>
        <dbReference type="ARBA" id="ARBA00022723"/>
    </source>
</evidence>
<gene>
    <name evidence="12" type="ORF">BGZ80_011675</name>
</gene>
<evidence type="ECO:0000256" key="9">
    <source>
        <dbReference type="ARBA" id="ARBA00022842"/>
    </source>
</evidence>
<dbReference type="InterPro" id="IPR043519">
    <property type="entry name" value="NT_sf"/>
</dbReference>
<proteinExistence type="inferred from homology"/>
<dbReference type="CDD" id="cd05402">
    <property type="entry name" value="NT_PAP_TUTase"/>
    <property type="match status" value="1"/>
</dbReference>
<dbReference type="AlphaFoldDB" id="A0A9P6N3F6"/>
<dbReference type="GO" id="GO:1990817">
    <property type="term" value="F:poly(A) RNA polymerase activity"/>
    <property type="evidence" value="ECO:0007669"/>
    <property type="project" value="UniProtKB-EC"/>
</dbReference>
<keyword evidence="6" id="KW-0963">Cytoplasm</keyword>
<comment type="similarity">
    <text evidence="4">Belongs to the DNA polymerase type-B-like family.</text>
</comment>
<evidence type="ECO:0000256" key="2">
    <source>
        <dbReference type="ARBA" id="ARBA00001946"/>
    </source>
</evidence>
<dbReference type="EC" id="2.7.7.19" evidence="5"/>
<dbReference type="SUPFAM" id="SSF81301">
    <property type="entry name" value="Nucleotidyltransferase"/>
    <property type="match status" value="1"/>
</dbReference>
<keyword evidence="13" id="KW-1185">Reference proteome</keyword>
<organism evidence="12 13">
    <name type="scientific">Entomortierella chlamydospora</name>
    <dbReference type="NCBI Taxonomy" id="101097"/>
    <lineage>
        <taxon>Eukaryota</taxon>
        <taxon>Fungi</taxon>
        <taxon>Fungi incertae sedis</taxon>
        <taxon>Mucoromycota</taxon>
        <taxon>Mortierellomycotina</taxon>
        <taxon>Mortierellomycetes</taxon>
        <taxon>Mortierellales</taxon>
        <taxon>Mortierellaceae</taxon>
        <taxon>Entomortierella</taxon>
    </lineage>
</organism>
<evidence type="ECO:0000256" key="6">
    <source>
        <dbReference type="ARBA" id="ARBA00022490"/>
    </source>
</evidence>
<dbReference type="OrthoDB" id="2274644at2759"/>
<evidence type="ECO:0000256" key="1">
    <source>
        <dbReference type="ARBA" id="ARBA00001936"/>
    </source>
</evidence>
<dbReference type="Proteomes" id="UP000703661">
    <property type="component" value="Unassembled WGS sequence"/>
</dbReference>
<keyword evidence="7" id="KW-0808">Transferase</keyword>
<feature type="domain" description="PAP-associated" evidence="10">
    <location>
        <begin position="634"/>
        <end position="691"/>
    </location>
</feature>
<dbReference type="InterPro" id="IPR054708">
    <property type="entry name" value="MTPAP-like_central"/>
</dbReference>
<dbReference type="GO" id="GO:0046872">
    <property type="term" value="F:metal ion binding"/>
    <property type="evidence" value="ECO:0007669"/>
    <property type="project" value="UniProtKB-KW"/>
</dbReference>